<feature type="compositionally biased region" description="Basic and acidic residues" evidence="1">
    <location>
        <begin position="9"/>
        <end position="20"/>
    </location>
</feature>
<dbReference type="EMBL" id="JANAVB010027373">
    <property type="protein sequence ID" value="KAJ6818331.1"/>
    <property type="molecule type" value="Genomic_DNA"/>
</dbReference>
<gene>
    <name evidence="2" type="ORF">M6B38_216500</name>
    <name evidence="3" type="ORF">M6B38_408645</name>
</gene>
<proteinExistence type="predicted"/>
<feature type="compositionally biased region" description="Low complexity" evidence="1">
    <location>
        <begin position="117"/>
        <end position="126"/>
    </location>
</feature>
<feature type="region of interest" description="Disordered" evidence="1">
    <location>
        <begin position="111"/>
        <end position="198"/>
    </location>
</feature>
<dbReference type="AlphaFoldDB" id="A0AAX6FQU2"/>
<feature type="compositionally biased region" description="Basic and acidic residues" evidence="1">
    <location>
        <begin position="224"/>
        <end position="237"/>
    </location>
</feature>
<dbReference type="PANTHER" id="PTHR21654">
    <property type="entry name" value="FI21293P1"/>
    <property type="match status" value="1"/>
</dbReference>
<organism evidence="3 4">
    <name type="scientific">Iris pallida</name>
    <name type="common">Sweet iris</name>
    <dbReference type="NCBI Taxonomy" id="29817"/>
    <lineage>
        <taxon>Eukaryota</taxon>
        <taxon>Viridiplantae</taxon>
        <taxon>Streptophyta</taxon>
        <taxon>Embryophyta</taxon>
        <taxon>Tracheophyta</taxon>
        <taxon>Spermatophyta</taxon>
        <taxon>Magnoliopsida</taxon>
        <taxon>Liliopsida</taxon>
        <taxon>Asparagales</taxon>
        <taxon>Iridaceae</taxon>
        <taxon>Iridoideae</taxon>
        <taxon>Irideae</taxon>
        <taxon>Iris</taxon>
    </lineage>
</organism>
<keyword evidence="4" id="KW-1185">Reference proteome</keyword>
<protein>
    <submittedName>
        <fullName evidence="3">Trihelix transcription factor GTL1</fullName>
    </submittedName>
</protein>
<evidence type="ECO:0000313" key="3">
    <source>
        <dbReference type="EMBL" id="KAJ6818331.1"/>
    </source>
</evidence>
<feature type="compositionally biased region" description="Low complexity" evidence="1">
    <location>
        <begin position="42"/>
        <end position="63"/>
    </location>
</feature>
<reference evidence="3" key="1">
    <citation type="journal article" date="2023" name="GigaByte">
        <title>Genome assembly of the bearded iris, Iris pallida Lam.</title>
        <authorList>
            <person name="Bruccoleri R.E."/>
            <person name="Oakeley E.J."/>
            <person name="Faust A.M.E."/>
            <person name="Altorfer M."/>
            <person name="Dessus-Babus S."/>
            <person name="Burckhardt D."/>
            <person name="Oertli M."/>
            <person name="Naumann U."/>
            <person name="Petersen F."/>
            <person name="Wong J."/>
        </authorList>
    </citation>
    <scope>NUCLEOTIDE SEQUENCE</scope>
    <source>
        <strain evidence="3">GSM-AAB239-AS_SAM_17_03QT</strain>
    </source>
</reference>
<reference evidence="3" key="2">
    <citation type="submission" date="2023-04" db="EMBL/GenBank/DDBJ databases">
        <authorList>
            <person name="Bruccoleri R.E."/>
            <person name="Oakeley E.J."/>
            <person name="Faust A.-M."/>
            <person name="Dessus-Babus S."/>
            <person name="Altorfer M."/>
            <person name="Burckhardt D."/>
            <person name="Oertli M."/>
            <person name="Naumann U."/>
            <person name="Petersen F."/>
            <person name="Wong J."/>
        </authorList>
    </citation>
    <scope>NUCLEOTIDE SEQUENCE</scope>
    <source>
        <strain evidence="3">GSM-AAB239-AS_SAM_17_03QT</strain>
        <tissue evidence="3">Leaf</tissue>
    </source>
</reference>
<dbReference type="PANTHER" id="PTHR21654:SF31">
    <property type="entry name" value="OS02G0104500 PROTEIN"/>
    <property type="match status" value="1"/>
</dbReference>
<name>A0AAX6FQU2_IRIPA</name>
<feature type="compositionally biased region" description="Polar residues" evidence="1">
    <location>
        <begin position="301"/>
        <end position="321"/>
    </location>
</feature>
<dbReference type="Proteomes" id="UP001140949">
    <property type="component" value="Unassembled WGS sequence"/>
</dbReference>
<evidence type="ECO:0000313" key="2">
    <source>
        <dbReference type="EMBL" id="KAJ6797304.1"/>
    </source>
</evidence>
<sequence>MAFSGDDGSESRLHSWHGEEESAASIKQPFWRPLDRDYINTNNKRPISPENNNNNNNSSSNYSKKSKEAVLIEHTANTAAVPAAAIGSNYKLFSELEAIYKPGSSGIVVGGGGGGSTPNNQTGSGSALTSDDNPLLPGPAPCPTAIDDNQQPGHGSDTSRSGDALPAAPPSSSTKKSRKGSSGSSSRRKQRAKRRQEQMGVITAFLESLVKQVMDHQESLHSKFLEVMERRDQERPAGRRRGGSRRRRGTSARPLPGRRNGLSPLPARPPSSLSSRRSPERASTSRNSPPANPTRIRNAALWTSTMSTGATTVSPTVSSSILAGGRRRKFKPSSGSEAGSRRGSRSRD</sequence>
<feature type="compositionally biased region" description="Polar residues" evidence="1">
    <location>
        <begin position="147"/>
        <end position="161"/>
    </location>
</feature>
<evidence type="ECO:0000256" key="1">
    <source>
        <dbReference type="SAM" id="MobiDB-lite"/>
    </source>
</evidence>
<feature type="compositionally biased region" description="Basic residues" evidence="1">
    <location>
        <begin position="238"/>
        <end position="250"/>
    </location>
</feature>
<feature type="region of interest" description="Disordered" evidence="1">
    <location>
        <begin position="224"/>
        <end position="348"/>
    </location>
</feature>
<feature type="compositionally biased region" description="Low complexity" evidence="1">
    <location>
        <begin position="262"/>
        <end position="276"/>
    </location>
</feature>
<feature type="region of interest" description="Disordered" evidence="1">
    <location>
        <begin position="1"/>
        <end position="66"/>
    </location>
</feature>
<comment type="caution">
    <text evidence="3">The sequence shown here is derived from an EMBL/GenBank/DDBJ whole genome shotgun (WGS) entry which is preliminary data.</text>
</comment>
<evidence type="ECO:0000313" key="4">
    <source>
        <dbReference type="Proteomes" id="UP001140949"/>
    </source>
</evidence>
<dbReference type="EMBL" id="JANAVB010040820">
    <property type="protein sequence ID" value="KAJ6797304.1"/>
    <property type="molecule type" value="Genomic_DNA"/>
</dbReference>
<accession>A0AAX6FQU2</accession>